<evidence type="ECO:0000313" key="2">
    <source>
        <dbReference type="EMBL" id="AKE44314.1"/>
    </source>
</evidence>
<keyword evidence="1" id="KW-1133">Transmembrane helix</keyword>
<sequence length="366" mass="41605">MCGQGTKFWYSGLVFATIIASASLLRTDDNRGGVPHVSAADPPKISFHYNRGFTYIQFSWSGLANDVRRGVVWNFVSLTGARISVARLDWLGFEGLQAGYGHEGDLFLSYGPPRGDQAYVTVAGWLRVPLAATGQYEYNGYGYNVSVFILSRPQVARLSSYDSLSTHPFTFRCLPNAAETKLAEDSPRDLIITWWIKERRLVTFIQAAKEGHRGQVIWERPPDAGNPFLVDHDNGDLLVFDRDAANRLPCLRCTRQGARYATSSILTCNDPEPSHPSLDSPDYLQPTLFEQIRRHFFFAFDWMMYTIFLLMIVIGVINVAIELFYEYLSPLYERIRVHFNDITHKTFAALVYIVLCGVLFRYIVDH</sequence>
<gene>
    <name evidence="2" type="primary">a166</name>
</gene>
<feature type="transmembrane region" description="Helical" evidence="1">
    <location>
        <begin position="302"/>
        <end position="325"/>
    </location>
</feature>
<evidence type="ECO:0000313" key="3">
    <source>
        <dbReference type="Proteomes" id="UP000105122"/>
    </source>
</evidence>
<keyword evidence="1" id="KW-0472">Membrane</keyword>
<organism evidence="2 3">
    <name type="scientific">Rat cytomegalovirus ALL-03</name>
    <dbReference type="NCBI Taxonomy" id="1640278"/>
    <lineage>
        <taxon>Viruses</taxon>
        <taxon>Duplodnaviria</taxon>
        <taxon>Heunggongvirae</taxon>
        <taxon>Peploviricota</taxon>
        <taxon>Herviviricetes</taxon>
        <taxon>Herpesvirales</taxon>
        <taxon>Orthoherpesviridae</taxon>
        <taxon>Betaherpesvirinae</taxon>
        <taxon>Muromegalovirus</taxon>
        <taxon>Muromegalovirus muridbeta8</taxon>
        <taxon>Rat cytomegalovirus (isolate England)</taxon>
    </lineage>
</organism>
<dbReference type="EMBL" id="KP967684">
    <property type="protein sequence ID" value="AKE44314.1"/>
    <property type="molecule type" value="Genomic_DNA"/>
</dbReference>
<protein>
    <submittedName>
        <fullName evidence="2">A166</fullName>
    </submittedName>
</protein>
<feature type="transmembrane region" description="Helical" evidence="1">
    <location>
        <begin position="346"/>
        <end position="364"/>
    </location>
</feature>
<accession>A0A0F6R6R8</accession>
<reference evidence="2 3" key="1">
    <citation type="journal article" date="2015" name="Genome Announc.">
        <title>Complete Genome Sequence of Rat Cytomegalovirus Strain ALL-03 (Malaysian Strain).</title>
        <authorList>
            <person name="Balakrishnan K.N."/>
            <person name="Abdullah A.A."/>
            <person name="Camalxaman S.N."/>
            <person name="Quah Y.W."/>
            <person name="Abba Y."/>
            <person name="Hani H."/>
            <person name="Loh H.S."/>
            <person name="Kamal F.M."/>
            <person name="Zeenathul N.A."/>
            <person name="Aini I."/>
            <person name="Omar A.R."/>
            <person name="Noordin M.M."/>
            <person name="Mohd Azmi M.L."/>
        </authorList>
    </citation>
    <scope>NUCLEOTIDE SEQUENCE [LARGE SCALE GENOMIC DNA]</scope>
    <source>
        <strain evidence="2">ALL-03</strain>
    </source>
</reference>
<proteinExistence type="predicted"/>
<dbReference type="Proteomes" id="UP000105122">
    <property type="component" value="Segment"/>
</dbReference>
<keyword evidence="1" id="KW-0812">Transmembrane</keyword>
<name>A0A0F6R6R8_RCMVE</name>
<evidence type="ECO:0000256" key="1">
    <source>
        <dbReference type="SAM" id="Phobius"/>
    </source>
</evidence>